<proteinExistence type="inferred from homology"/>
<dbReference type="EMBL" id="CAXITT010000060">
    <property type="protein sequence ID" value="CAL1530021.1"/>
    <property type="molecule type" value="Genomic_DNA"/>
</dbReference>
<dbReference type="GO" id="GO:0017172">
    <property type="term" value="F:cysteine dioxygenase activity"/>
    <property type="evidence" value="ECO:0007669"/>
    <property type="project" value="UniProtKB-UniRule"/>
</dbReference>
<dbReference type="SUPFAM" id="SSF51182">
    <property type="entry name" value="RmlC-like cupins"/>
    <property type="match status" value="1"/>
</dbReference>
<reference evidence="11 12" key="1">
    <citation type="submission" date="2024-04" db="EMBL/GenBank/DDBJ databases">
        <authorList>
            <consortium name="Genoscope - CEA"/>
            <person name="William W."/>
        </authorList>
    </citation>
    <scope>NUCLEOTIDE SEQUENCE [LARGE SCALE GENOMIC DNA]</scope>
</reference>
<sequence length="179" mass="21115">MDRLIRKLDIISWANPYQAKRDLYQYLMDYENNEDDWRGFYHLNENEGYSRNEIRTKPGQYNVALMCWRPNQGNKIHDHCESFGLFKVLRGCLEEEHHICREDGDAVVHHADILIEENHVNSLESFTGFHRLKNHSDDDVAVSLHVYAPPLEKCTFIDEEGKRCVVSMRFATKSVQEQE</sequence>
<evidence type="ECO:0000256" key="6">
    <source>
        <dbReference type="ARBA" id="ARBA00022964"/>
    </source>
</evidence>
<dbReference type="PANTHER" id="PTHR12918">
    <property type="entry name" value="CYSTEINE DIOXYGENASE"/>
    <property type="match status" value="1"/>
</dbReference>
<organism evidence="11 12">
    <name type="scientific">Lymnaea stagnalis</name>
    <name type="common">Great pond snail</name>
    <name type="synonym">Helix stagnalis</name>
    <dbReference type="NCBI Taxonomy" id="6523"/>
    <lineage>
        <taxon>Eukaryota</taxon>
        <taxon>Metazoa</taxon>
        <taxon>Spiralia</taxon>
        <taxon>Lophotrochozoa</taxon>
        <taxon>Mollusca</taxon>
        <taxon>Gastropoda</taxon>
        <taxon>Heterobranchia</taxon>
        <taxon>Euthyneura</taxon>
        <taxon>Panpulmonata</taxon>
        <taxon>Hygrophila</taxon>
        <taxon>Lymnaeoidea</taxon>
        <taxon>Lymnaeidae</taxon>
        <taxon>Lymnaea</taxon>
    </lineage>
</organism>
<accession>A0AAV2H8E5</accession>
<dbReference type="EC" id="1.13.11.20" evidence="3 10"/>
<dbReference type="PANTHER" id="PTHR12918:SF1">
    <property type="entry name" value="CYSTEINE DIOXYGENASE TYPE 1"/>
    <property type="match status" value="1"/>
</dbReference>
<feature type="binding site" evidence="9">
    <location>
        <position position="79"/>
    </location>
    <ligand>
        <name>Fe cation</name>
        <dbReference type="ChEBI" id="CHEBI:24875"/>
        <note>catalytic</note>
    </ligand>
</feature>
<evidence type="ECO:0000256" key="9">
    <source>
        <dbReference type="PIRSR" id="PIRSR610300-51"/>
    </source>
</evidence>
<evidence type="ECO:0000313" key="11">
    <source>
        <dbReference type="EMBL" id="CAL1530021.1"/>
    </source>
</evidence>
<name>A0AAV2H8E5_LYMST</name>
<keyword evidence="4 9" id="KW-0479">Metal-binding</keyword>
<dbReference type="InterPro" id="IPR010300">
    <property type="entry name" value="CDO_1"/>
</dbReference>
<comment type="caution">
    <text evidence="11">The sequence shown here is derived from an EMBL/GenBank/DDBJ whole genome shotgun (WGS) entry which is preliminary data.</text>
</comment>
<keyword evidence="6 10" id="KW-0223">Dioxygenase</keyword>
<gene>
    <name evidence="11" type="ORF">GSLYS_00004154001</name>
</gene>
<comment type="catalytic activity">
    <reaction evidence="10">
        <text>L-cysteine + O2 = 3-sulfino-L-alanine + H(+)</text>
        <dbReference type="Rhea" id="RHEA:20441"/>
        <dbReference type="ChEBI" id="CHEBI:15378"/>
        <dbReference type="ChEBI" id="CHEBI:15379"/>
        <dbReference type="ChEBI" id="CHEBI:35235"/>
        <dbReference type="ChEBI" id="CHEBI:61085"/>
        <dbReference type="EC" id="1.13.11.20"/>
    </reaction>
</comment>
<dbReference type="InterPro" id="IPR011051">
    <property type="entry name" value="RmlC_Cupin_sf"/>
</dbReference>
<feature type="binding site" evidence="9">
    <location>
        <position position="77"/>
    </location>
    <ligand>
        <name>Fe cation</name>
        <dbReference type="ChEBI" id="CHEBI:24875"/>
        <note>catalytic</note>
    </ligand>
</feature>
<evidence type="ECO:0000256" key="1">
    <source>
        <dbReference type="ARBA" id="ARBA00004759"/>
    </source>
</evidence>
<comment type="cofactor">
    <cofactor evidence="10">
        <name>Fe cation</name>
        <dbReference type="ChEBI" id="CHEBI:24875"/>
    </cofactor>
    <text evidence="10">Binds 1 Fe cation per subunit.</text>
</comment>
<comment type="similarity">
    <text evidence="2 10">Belongs to the cysteine dioxygenase family.</text>
</comment>
<dbReference type="Pfam" id="PF05995">
    <property type="entry name" value="CDO_I"/>
    <property type="match status" value="1"/>
</dbReference>
<keyword evidence="5" id="KW-0883">Thioether bond</keyword>
<evidence type="ECO:0000256" key="4">
    <source>
        <dbReference type="ARBA" id="ARBA00022723"/>
    </source>
</evidence>
<keyword evidence="7 10" id="KW-0560">Oxidoreductase</keyword>
<dbReference type="Proteomes" id="UP001497497">
    <property type="component" value="Unassembled WGS sequence"/>
</dbReference>
<dbReference type="InterPro" id="IPR014710">
    <property type="entry name" value="RmlC-like_jellyroll"/>
</dbReference>
<dbReference type="GO" id="GO:0042412">
    <property type="term" value="P:taurine biosynthetic process"/>
    <property type="evidence" value="ECO:0007669"/>
    <property type="project" value="UniProtKB-UniRule"/>
</dbReference>
<evidence type="ECO:0000256" key="3">
    <source>
        <dbReference type="ARBA" id="ARBA00013133"/>
    </source>
</evidence>
<evidence type="ECO:0000256" key="5">
    <source>
        <dbReference type="ARBA" id="ARBA00022784"/>
    </source>
</evidence>
<keyword evidence="8 9" id="KW-0408">Iron</keyword>
<evidence type="ECO:0000256" key="10">
    <source>
        <dbReference type="RuleBase" id="RU366010"/>
    </source>
</evidence>
<protein>
    <recommendedName>
        <fullName evidence="3 10">Cysteine dioxygenase</fullName>
        <ecNumber evidence="3 10">1.13.11.20</ecNumber>
    </recommendedName>
</protein>
<evidence type="ECO:0000256" key="8">
    <source>
        <dbReference type="ARBA" id="ARBA00023004"/>
    </source>
</evidence>
<feature type="binding site" evidence="9">
    <location>
        <position position="130"/>
    </location>
    <ligand>
        <name>Fe cation</name>
        <dbReference type="ChEBI" id="CHEBI:24875"/>
        <note>catalytic</note>
    </ligand>
</feature>
<evidence type="ECO:0000256" key="7">
    <source>
        <dbReference type="ARBA" id="ARBA00023002"/>
    </source>
</evidence>
<dbReference type="Gene3D" id="2.60.120.10">
    <property type="entry name" value="Jelly Rolls"/>
    <property type="match status" value="1"/>
</dbReference>
<dbReference type="AlphaFoldDB" id="A0AAV2H8E5"/>
<comment type="pathway">
    <text evidence="1 10">Organosulfur biosynthesis; taurine biosynthesis; hypotaurine from L-cysteine: step 1/2.</text>
</comment>
<dbReference type="CDD" id="cd10548">
    <property type="entry name" value="cupin_CDO"/>
    <property type="match status" value="1"/>
</dbReference>
<evidence type="ECO:0000256" key="2">
    <source>
        <dbReference type="ARBA" id="ARBA00006622"/>
    </source>
</evidence>
<dbReference type="GO" id="GO:0008198">
    <property type="term" value="F:ferrous iron binding"/>
    <property type="evidence" value="ECO:0007669"/>
    <property type="project" value="TreeGrafter"/>
</dbReference>
<keyword evidence="12" id="KW-1185">Reference proteome</keyword>
<evidence type="ECO:0000313" key="12">
    <source>
        <dbReference type="Proteomes" id="UP001497497"/>
    </source>
</evidence>